<evidence type="ECO:0000256" key="2">
    <source>
        <dbReference type="ARBA" id="ARBA00016337"/>
    </source>
</evidence>
<dbReference type="Proteomes" id="UP001319121">
    <property type="component" value="Chromosome"/>
</dbReference>
<comment type="catalytic activity">
    <reaction evidence="9 10 12">
        <text>L-threonyl-[protein] + FAD = FMN-L-threonyl-[protein] + AMP + H(+)</text>
        <dbReference type="Rhea" id="RHEA:36847"/>
        <dbReference type="Rhea" id="RHEA-COMP:11060"/>
        <dbReference type="Rhea" id="RHEA-COMP:11061"/>
        <dbReference type="ChEBI" id="CHEBI:15378"/>
        <dbReference type="ChEBI" id="CHEBI:30013"/>
        <dbReference type="ChEBI" id="CHEBI:57692"/>
        <dbReference type="ChEBI" id="CHEBI:74257"/>
        <dbReference type="ChEBI" id="CHEBI:456215"/>
        <dbReference type="EC" id="2.7.1.180"/>
    </reaction>
</comment>
<dbReference type="GO" id="GO:0005886">
    <property type="term" value="C:plasma membrane"/>
    <property type="evidence" value="ECO:0007669"/>
    <property type="project" value="UniProtKB-SubCell"/>
</dbReference>
<dbReference type="PANTHER" id="PTHR30040:SF2">
    <property type="entry name" value="FAD:PROTEIN FMN TRANSFERASE"/>
    <property type="match status" value="1"/>
</dbReference>
<reference evidence="13 14" key="1">
    <citation type="submission" date="2019-03" db="EMBL/GenBank/DDBJ databases">
        <title>Complete genome sequence of Ferrigenium kumadai strain An22, a microaerophilic iron-oxidizing bacterium isolated from a paddy field soil.</title>
        <authorList>
            <person name="Watanabe T."/>
            <person name="Asakawa S."/>
        </authorList>
    </citation>
    <scope>NUCLEOTIDE SEQUENCE [LARGE SCALE GENOMIC DNA]</scope>
    <source>
        <strain evidence="13 14">An22</strain>
    </source>
</reference>
<sequence>MLSHPARIPYPAFHILVLAFCFLLTACGKEPFYQEQGYVFGTLVDVSIYGEDEARARAAVSDVMREFQRLHNMLHAWQPSELSELNAAFAKGERKAVSPELAAMLQDAARLSAQSGGLFDPAIGGLIEAWGFQADEFKPVQPDPKLIAQWVARNPQMSDIVIEQGQAWSKNKAVRLDLGGYAKGYALDRAAALLHERGIRNALVNIGGNILALGQHGKRPWRVGIQHPRKSGALASLELHDGEAIGTSGDYQRYFELDGKRYCHLIDPRNGYPVQGVQAVTILTRGPHAGVLSDAASKPLFLSGVSGWRAEARQMELPEAMLVDAQGGIHLTAALQKRLEFADKNVRAEVLP</sequence>
<evidence type="ECO:0000256" key="5">
    <source>
        <dbReference type="ARBA" id="ARBA00022723"/>
    </source>
</evidence>
<name>A0AAN1SX15_9PROT</name>
<keyword evidence="5 10" id="KW-0479">Metal-binding</keyword>
<evidence type="ECO:0000256" key="10">
    <source>
        <dbReference type="PIRNR" id="PIRNR006268"/>
    </source>
</evidence>
<dbReference type="EC" id="2.7.1.180" evidence="1 10"/>
<keyword evidence="3 10" id="KW-0285">Flavoprotein</keyword>
<keyword evidence="6 10" id="KW-0274">FAD</keyword>
<comment type="function">
    <text evidence="12">Flavin transferase that catalyzes the transfer of the FMN moiety of FAD and its covalent binding to the hydroxyl group of a threonine residue in a target flavoprotein.</text>
</comment>
<keyword evidence="14" id="KW-1185">Reference proteome</keyword>
<evidence type="ECO:0000256" key="7">
    <source>
        <dbReference type="ARBA" id="ARBA00022842"/>
    </source>
</evidence>
<keyword evidence="12" id="KW-0449">Lipoprotein</keyword>
<dbReference type="AlphaFoldDB" id="A0AAN1SX15"/>
<feature type="binding site" evidence="11">
    <location>
        <position position="294"/>
    </location>
    <ligand>
        <name>Mg(2+)</name>
        <dbReference type="ChEBI" id="CHEBI:18420"/>
    </ligand>
</feature>
<protein>
    <recommendedName>
        <fullName evidence="2 10">FAD:protein FMN transferase</fullName>
        <ecNumber evidence="1 10">2.7.1.180</ecNumber>
    </recommendedName>
    <alternativeName>
        <fullName evidence="8 10">Flavin transferase</fullName>
    </alternativeName>
</protein>
<dbReference type="GO" id="GO:0016740">
    <property type="term" value="F:transferase activity"/>
    <property type="evidence" value="ECO:0007669"/>
    <property type="project" value="UniProtKB-UniRule"/>
</dbReference>
<evidence type="ECO:0000256" key="3">
    <source>
        <dbReference type="ARBA" id="ARBA00022630"/>
    </source>
</evidence>
<evidence type="ECO:0000256" key="8">
    <source>
        <dbReference type="ARBA" id="ARBA00031306"/>
    </source>
</evidence>
<proteinExistence type="inferred from homology"/>
<comment type="cofactor">
    <cofactor evidence="11">
        <name>Mg(2+)</name>
        <dbReference type="ChEBI" id="CHEBI:18420"/>
    </cofactor>
    <cofactor evidence="11">
        <name>Mn(2+)</name>
        <dbReference type="ChEBI" id="CHEBI:29035"/>
    </cofactor>
    <text evidence="11">Magnesium. Can also use manganese.</text>
</comment>
<dbReference type="Gene3D" id="3.10.520.10">
    <property type="entry name" value="ApbE-like domains"/>
    <property type="match status" value="1"/>
</dbReference>
<keyword evidence="4 10" id="KW-0808">Transferase</keyword>
<dbReference type="SUPFAM" id="SSF143631">
    <property type="entry name" value="ApbE-like"/>
    <property type="match status" value="1"/>
</dbReference>
<dbReference type="PIRSF" id="PIRSF006268">
    <property type="entry name" value="ApbE"/>
    <property type="match status" value="1"/>
</dbReference>
<evidence type="ECO:0000256" key="9">
    <source>
        <dbReference type="ARBA" id="ARBA00048540"/>
    </source>
</evidence>
<feature type="binding site" evidence="11">
    <location>
        <position position="180"/>
    </location>
    <ligand>
        <name>Mg(2+)</name>
        <dbReference type="ChEBI" id="CHEBI:18420"/>
    </ligand>
</feature>
<organism evidence="13 14">
    <name type="scientific">Ferrigenium kumadai</name>
    <dbReference type="NCBI Taxonomy" id="1682490"/>
    <lineage>
        <taxon>Bacteria</taxon>
        <taxon>Pseudomonadati</taxon>
        <taxon>Pseudomonadota</taxon>
        <taxon>Betaproteobacteria</taxon>
        <taxon>Nitrosomonadales</taxon>
        <taxon>Gallionellaceae</taxon>
        <taxon>Ferrigenium</taxon>
    </lineage>
</organism>
<keyword evidence="12" id="KW-0472">Membrane</keyword>
<evidence type="ECO:0000256" key="12">
    <source>
        <dbReference type="RuleBase" id="RU363002"/>
    </source>
</evidence>
<accession>A0AAN1SX15</accession>
<dbReference type="PANTHER" id="PTHR30040">
    <property type="entry name" value="THIAMINE BIOSYNTHESIS LIPOPROTEIN APBE"/>
    <property type="match status" value="1"/>
</dbReference>
<evidence type="ECO:0000256" key="1">
    <source>
        <dbReference type="ARBA" id="ARBA00011955"/>
    </source>
</evidence>
<evidence type="ECO:0000256" key="6">
    <source>
        <dbReference type="ARBA" id="ARBA00022827"/>
    </source>
</evidence>
<comment type="subcellular location">
    <subcellularLocation>
        <location evidence="12">Cell inner membrane</location>
        <topology evidence="12">Lipid-anchor</topology>
        <orientation evidence="12">Periplasmic side</orientation>
    </subcellularLocation>
</comment>
<dbReference type="Pfam" id="PF02424">
    <property type="entry name" value="ApbE"/>
    <property type="match status" value="1"/>
</dbReference>
<keyword evidence="12" id="KW-0997">Cell inner membrane</keyword>
<evidence type="ECO:0000313" key="14">
    <source>
        <dbReference type="Proteomes" id="UP001319121"/>
    </source>
</evidence>
<dbReference type="EMBL" id="AP019536">
    <property type="protein sequence ID" value="BBI98378.1"/>
    <property type="molecule type" value="Genomic_DNA"/>
</dbReference>
<dbReference type="InterPro" id="IPR003374">
    <property type="entry name" value="ApbE-like_sf"/>
</dbReference>
<dbReference type="KEGG" id="fku:FGKAn22_00710"/>
<gene>
    <name evidence="13" type="ORF">FGKAn22_00710</name>
</gene>
<dbReference type="GO" id="GO:0046872">
    <property type="term" value="F:metal ion binding"/>
    <property type="evidence" value="ECO:0007669"/>
    <property type="project" value="UniProtKB-UniRule"/>
</dbReference>
<evidence type="ECO:0000313" key="13">
    <source>
        <dbReference type="EMBL" id="BBI98378.1"/>
    </source>
</evidence>
<dbReference type="PROSITE" id="PS51257">
    <property type="entry name" value="PROKAR_LIPOPROTEIN"/>
    <property type="match status" value="1"/>
</dbReference>
<keyword evidence="7 10" id="KW-0460">Magnesium</keyword>
<comment type="similarity">
    <text evidence="10 12">Belongs to the ApbE family.</text>
</comment>
<keyword evidence="12" id="KW-1003">Cell membrane</keyword>
<evidence type="ECO:0000256" key="11">
    <source>
        <dbReference type="PIRSR" id="PIRSR006268-2"/>
    </source>
</evidence>
<evidence type="ECO:0000256" key="4">
    <source>
        <dbReference type="ARBA" id="ARBA00022679"/>
    </source>
</evidence>
<dbReference type="InterPro" id="IPR024932">
    <property type="entry name" value="ApbE"/>
</dbReference>